<accession>A0A061EJL0</accession>
<protein>
    <submittedName>
        <fullName evidence="4">SAUR-like auxin-responsive protein family, putative</fullName>
    </submittedName>
</protein>
<dbReference type="EMBL" id="CM001882">
    <property type="protein sequence ID" value="EOY04838.1"/>
    <property type="molecule type" value="Genomic_DNA"/>
</dbReference>
<dbReference type="PANTHER" id="PTHR31374">
    <property type="entry name" value="AUXIN-INDUCED PROTEIN-LIKE-RELATED"/>
    <property type="match status" value="1"/>
</dbReference>
<dbReference type="OrthoDB" id="1489976at2759"/>
<evidence type="ECO:0000313" key="4">
    <source>
        <dbReference type="EMBL" id="EOY04838.1"/>
    </source>
</evidence>
<sequence>MIDTMHSASKISWFVRRIGRSKSKKYYRRLEEEGEVGKAAPLEAREGYVAMYVGEEAKRYEVPIKYLSLPTFKELLMQSQEDYLDAKIGGPILISCTIENFDQLLKNAKHLQLDPRCSSSSVD</sequence>
<name>A0A061EJL0_THECC</name>
<evidence type="ECO:0000256" key="2">
    <source>
        <dbReference type="ARBA" id="ARBA00022473"/>
    </source>
</evidence>
<dbReference type="Pfam" id="PF02519">
    <property type="entry name" value="Auxin_inducible"/>
    <property type="match status" value="1"/>
</dbReference>
<dbReference type="InParanoid" id="A0A061EJL0"/>
<keyword evidence="5" id="KW-1185">Reference proteome</keyword>
<dbReference type="eggNOG" id="ENOG502SWN8">
    <property type="taxonomic scope" value="Eukaryota"/>
</dbReference>
<dbReference type="PANTHER" id="PTHR31374:SF311">
    <property type="entry name" value="SMALL AUXIN-UP RNA"/>
    <property type="match status" value="1"/>
</dbReference>
<gene>
    <name evidence="4" type="ORF">TCM_020007</name>
</gene>
<dbReference type="STRING" id="3641.A0A061EJL0"/>
<evidence type="ECO:0000256" key="3">
    <source>
        <dbReference type="ARBA" id="ARBA00022604"/>
    </source>
</evidence>
<dbReference type="OMA" id="ASKISWF"/>
<reference evidence="4 5" key="1">
    <citation type="journal article" date="2013" name="Genome Biol.">
        <title>The genome sequence of the most widely cultivated cacao type and its use to identify candidate genes regulating pod color.</title>
        <authorList>
            <person name="Motamayor J.C."/>
            <person name="Mockaitis K."/>
            <person name="Schmutz J."/>
            <person name="Haiminen N."/>
            <person name="Iii D.L."/>
            <person name="Cornejo O."/>
            <person name="Findley S.D."/>
            <person name="Zheng P."/>
            <person name="Utro F."/>
            <person name="Royaert S."/>
            <person name="Saski C."/>
            <person name="Jenkins J."/>
            <person name="Podicheti R."/>
            <person name="Zhao M."/>
            <person name="Scheffler B.E."/>
            <person name="Stack J.C."/>
            <person name="Feltus F.A."/>
            <person name="Mustiga G.M."/>
            <person name="Amores F."/>
            <person name="Phillips W."/>
            <person name="Marelli J.P."/>
            <person name="May G.D."/>
            <person name="Shapiro H."/>
            <person name="Ma J."/>
            <person name="Bustamante C.D."/>
            <person name="Schnell R.J."/>
            <person name="Main D."/>
            <person name="Gilbert D."/>
            <person name="Parida L."/>
            <person name="Kuhn D.N."/>
        </authorList>
    </citation>
    <scope>NUCLEOTIDE SEQUENCE [LARGE SCALE GENOMIC DNA]</scope>
    <source>
        <strain evidence="5">cv. Matina 1-6</strain>
    </source>
</reference>
<keyword evidence="2" id="KW-0217">Developmental protein</keyword>
<evidence type="ECO:0000313" key="5">
    <source>
        <dbReference type="Proteomes" id="UP000026915"/>
    </source>
</evidence>
<keyword evidence="3" id="KW-0341">Growth regulation</keyword>
<dbReference type="InterPro" id="IPR003676">
    <property type="entry name" value="SAUR_fam"/>
</dbReference>
<dbReference type="GO" id="GO:0009733">
    <property type="term" value="P:response to auxin"/>
    <property type="evidence" value="ECO:0007669"/>
    <property type="project" value="InterPro"/>
</dbReference>
<dbReference type="Gramene" id="Tc04v2_t014170.1">
    <property type="protein sequence ID" value="Tc04v2_p014170.1"/>
    <property type="gene ID" value="Tc04v2_g014170"/>
</dbReference>
<dbReference type="HOGENOM" id="CLU_2255081_0_0_1"/>
<dbReference type="Proteomes" id="UP000026915">
    <property type="component" value="Chromosome 4"/>
</dbReference>
<dbReference type="AlphaFoldDB" id="A0A061EJL0"/>
<proteinExistence type="inferred from homology"/>
<dbReference type="KEGG" id="tcc:18602460"/>
<dbReference type="Gramene" id="EOY04838">
    <property type="protein sequence ID" value="EOY04838"/>
    <property type="gene ID" value="TCM_020007"/>
</dbReference>
<comment type="similarity">
    <text evidence="1">Belongs to the ARG7 family.</text>
</comment>
<evidence type="ECO:0000256" key="1">
    <source>
        <dbReference type="ARBA" id="ARBA00006974"/>
    </source>
</evidence>
<organism evidence="4 5">
    <name type="scientific">Theobroma cacao</name>
    <name type="common">Cacao</name>
    <name type="synonym">Cocoa</name>
    <dbReference type="NCBI Taxonomy" id="3641"/>
    <lineage>
        <taxon>Eukaryota</taxon>
        <taxon>Viridiplantae</taxon>
        <taxon>Streptophyta</taxon>
        <taxon>Embryophyta</taxon>
        <taxon>Tracheophyta</taxon>
        <taxon>Spermatophyta</taxon>
        <taxon>Magnoliopsida</taxon>
        <taxon>eudicotyledons</taxon>
        <taxon>Gunneridae</taxon>
        <taxon>Pentapetalae</taxon>
        <taxon>rosids</taxon>
        <taxon>malvids</taxon>
        <taxon>Malvales</taxon>
        <taxon>Malvaceae</taxon>
        <taxon>Byttnerioideae</taxon>
        <taxon>Theobroma</taxon>
    </lineage>
</organism>